<dbReference type="EMBL" id="SZZH01000003">
    <property type="protein sequence ID" value="TKV58897.1"/>
    <property type="molecule type" value="Genomic_DNA"/>
</dbReference>
<feature type="transmembrane region" description="Helical" evidence="2">
    <location>
        <begin position="350"/>
        <end position="373"/>
    </location>
</feature>
<name>A0A4U6QF58_9ACTN</name>
<evidence type="ECO:0008006" key="5">
    <source>
        <dbReference type="Google" id="ProtNLM"/>
    </source>
</evidence>
<feature type="transmembrane region" description="Helical" evidence="2">
    <location>
        <begin position="41"/>
        <end position="61"/>
    </location>
</feature>
<feature type="transmembrane region" description="Helical" evidence="2">
    <location>
        <begin position="321"/>
        <end position="338"/>
    </location>
</feature>
<protein>
    <recommendedName>
        <fullName evidence="5">Glycosyltransferase family 39 protein</fullName>
    </recommendedName>
</protein>
<dbReference type="Proteomes" id="UP000306985">
    <property type="component" value="Unassembled WGS sequence"/>
</dbReference>
<feature type="transmembrane region" description="Helical" evidence="2">
    <location>
        <begin position="232"/>
        <end position="249"/>
    </location>
</feature>
<feature type="region of interest" description="Disordered" evidence="1">
    <location>
        <begin position="1"/>
        <end position="34"/>
    </location>
</feature>
<proteinExistence type="predicted"/>
<feature type="transmembrane region" description="Helical" evidence="2">
    <location>
        <begin position="385"/>
        <end position="403"/>
    </location>
</feature>
<dbReference type="OrthoDB" id="7033276at2"/>
<feature type="transmembrane region" description="Helical" evidence="2">
    <location>
        <begin position="107"/>
        <end position="128"/>
    </location>
</feature>
<gene>
    <name evidence="3" type="ORF">FDO65_15520</name>
</gene>
<dbReference type="AlphaFoldDB" id="A0A4U6QF58"/>
<evidence type="ECO:0000256" key="1">
    <source>
        <dbReference type="SAM" id="MobiDB-lite"/>
    </source>
</evidence>
<accession>A0A4U6QF58</accession>
<keyword evidence="2" id="KW-0812">Transmembrane</keyword>
<feature type="transmembrane region" description="Helical" evidence="2">
    <location>
        <begin position="192"/>
        <end position="220"/>
    </location>
</feature>
<evidence type="ECO:0000256" key="2">
    <source>
        <dbReference type="SAM" id="Phobius"/>
    </source>
</evidence>
<comment type="caution">
    <text evidence="3">The sequence shown here is derived from an EMBL/GenBank/DDBJ whole genome shotgun (WGS) entry which is preliminary data.</text>
</comment>
<keyword evidence="2" id="KW-0472">Membrane</keyword>
<evidence type="ECO:0000313" key="4">
    <source>
        <dbReference type="Proteomes" id="UP000306985"/>
    </source>
</evidence>
<keyword evidence="2" id="KW-1133">Transmembrane helix</keyword>
<keyword evidence="4" id="KW-1185">Reference proteome</keyword>
<evidence type="ECO:0000313" key="3">
    <source>
        <dbReference type="EMBL" id="TKV58897.1"/>
    </source>
</evidence>
<feature type="transmembrane region" description="Helical" evidence="2">
    <location>
        <begin position="289"/>
        <end position="309"/>
    </location>
</feature>
<organism evidence="3 4">
    <name type="scientific">Nakamurella flava</name>
    <dbReference type="NCBI Taxonomy" id="2576308"/>
    <lineage>
        <taxon>Bacteria</taxon>
        <taxon>Bacillati</taxon>
        <taxon>Actinomycetota</taxon>
        <taxon>Actinomycetes</taxon>
        <taxon>Nakamurellales</taxon>
        <taxon>Nakamurellaceae</taxon>
        <taxon>Nakamurella</taxon>
    </lineage>
</organism>
<reference evidence="3 4" key="1">
    <citation type="submission" date="2019-05" db="EMBL/GenBank/DDBJ databases">
        <title>Nakamurella sp. N5BH11, whole genome shotgun sequence.</title>
        <authorList>
            <person name="Tuo L."/>
        </authorList>
    </citation>
    <scope>NUCLEOTIDE SEQUENCE [LARGE SCALE GENOMIC DNA]</scope>
    <source>
        <strain evidence="3 4">N5BH11</strain>
    </source>
</reference>
<feature type="transmembrane region" description="Helical" evidence="2">
    <location>
        <begin position="140"/>
        <end position="158"/>
    </location>
</feature>
<sequence length="536" mass="57926">MTARPYSAAPGDPSTAEGTTSTVPAEPAPARRGGASRIGGAVVFALTLVVLAVVTIFRYTAPYLQADGVQQSIMSIQNVDLFYWGQNRFAAVVSFLASPFSDPAVNLFVCLLINSLCFYGMLLVIAVMGVRALTGEFRWPAVYVLWVLTAATANVIIVPSKLHIISLESQPYSMSWLLTLGAFLLWKRSVWWAWALAAACAGVAMGLNPSVLTVAAFLAIIEMFRRRQWLRWPAFGVMWVAWFAVWQFLSSRLGGNAGPIPDAPQDYFSFSRGQFVAEFPQAVGSVTGALSPSRLMVLGAVAALAALLLPAERRAALLPRFALVVLFSLGYFTVFAGNPWVSLNGYPVRYFFPVLIAVVLFLAAPIAGALLTARVPVAAAVRQPVVAVGAVVAAAASLVGPLTPPSDSVVLQDIRAAGDFARSNDISFLSGYYWDMWPLLWETLEDGRESHFVTGFKSGGDPDAYKERFQADLASGTPPRAMCVNETDSFCTTYLDYWTEPGWQFTGQTCPVPGPTPQLGSPQQKTCRVLEYTGGR</sequence>
<dbReference type="RefSeq" id="WP_137450557.1">
    <property type="nucleotide sequence ID" value="NZ_SZZH01000003.1"/>
</dbReference>
<feature type="compositionally biased region" description="Low complexity" evidence="1">
    <location>
        <begin position="23"/>
        <end position="34"/>
    </location>
</feature>